<evidence type="ECO:0000256" key="4">
    <source>
        <dbReference type="ARBA" id="ARBA00023180"/>
    </source>
</evidence>
<proteinExistence type="inferred from homology"/>
<reference evidence="9" key="2">
    <citation type="submission" date="2025-09" db="UniProtKB">
        <authorList>
            <consortium name="Ensembl"/>
        </authorList>
    </citation>
    <scope>IDENTIFICATION</scope>
</reference>
<dbReference type="PANTHER" id="PTHR42757:SF22">
    <property type="entry name" value="LIMBIC SYSTEM-ASSOCIATED MEMBRANE PROTEIN"/>
    <property type="match status" value="1"/>
</dbReference>
<evidence type="ECO:0000256" key="2">
    <source>
        <dbReference type="ARBA" id="ARBA00022737"/>
    </source>
</evidence>
<dbReference type="InterPro" id="IPR007110">
    <property type="entry name" value="Ig-like_dom"/>
</dbReference>
<evidence type="ECO:0000313" key="10">
    <source>
        <dbReference type="Proteomes" id="UP000264840"/>
    </source>
</evidence>
<feature type="chain" id="PRO_5018699069" evidence="7">
    <location>
        <begin position="29"/>
        <end position="326"/>
    </location>
</feature>
<dbReference type="Pfam" id="PF07679">
    <property type="entry name" value="I-set"/>
    <property type="match status" value="2"/>
</dbReference>
<dbReference type="InterPro" id="IPR050876">
    <property type="entry name" value="IgLON_domain"/>
</dbReference>
<dbReference type="Ensembl" id="ENSHBUT00000029925.1">
    <property type="protein sequence ID" value="ENSHBUP00000034797.1"/>
    <property type="gene ID" value="ENSHBUG00000022603.1"/>
</dbReference>
<dbReference type="InterPro" id="IPR003599">
    <property type="entry name" value="Ig_sub"/>
</dbReference>
<sequence>MQVGRKSCWRQLQASFFRLLCLIPTGFPVRSVDMQRATDNITIRQGDTAIIRCYVDDKVSKVAWLNRSNIIFAGQDKWSLDPRVDLVTKGQLEYSLRIQKVDVYDEGSYTCSIQTKQQPKTSQVYLIVQGKLQAPAARQNVNISNEVFVQEFTSILLHLFSEPLDGEEYLDIIGIMRTQAGRYECKASNDVATPDVKYVNVIVNYPPTIKKTQSSETPVGRNGTLRCEVTAVPTPEFEWYRDDKRLANTQSITIQTSGTTTSLTIANITEEDYGNYTCVASNRLGVQNASLFLYRPGTGRDINGSACVSQSLWLLLASFACLFLKC</sequence>
<protein>
    <submittedName>
        <fullName evidence="9">Limbic system associated membrane protein</fullName>
    </submittedName>
</protein>
<dbReference type="SMART" id="SM00409">
    <property type="entry name" value="IG"/>
    <property type="match status" value="3"/>
</dbReference>
<comment type="similarity">
    <text evidence="6">Belongs to the immunoglobulin superfamily. IgLON family.</text>
</comment>
<keyword evidence="10" id="KW-1185">Reference proteome</keyword>
<dbReference type="STRING" id="8153.ENSHBUP00000034797"/>
<organism evidence="9 10">
    <name type="scientific">Haplochromis burtoni</name>
    <name type="common">Burton's mouthbrooder</name>
    <name type="synonym">Chromis burtoni</name>
    <dbReference type="NCBI Taxonomy" id="8153"/>
    <lineage>
        <taxon>Eukaryota</taxon>
        <taxon>Metazoa</taxon>
        <taxon>Chordata</taxon>
        <taxon>Craniata</taxon>
        <taxon>Vertebrata</taxon>
        <taxon>Euteleostomi</taxon>
        <taxon>Actinopterygii</taxon>
        <taxon>Neopterygii</taxon>
        <taxon>Teleostei</taxon>
        <taxon>Neoteleostei</taxon>
        <taxon>Acanthomorphata</taxon>
        <taxon>Ovalentaria</taxon>
        <taxon>Cichlomorphae</taxon>
        <taxon>Cichliformes</taxon>
        <taxon>Cichlidae</taxon>
        <taxon>African cichlids</taxon>
        <taxon>Pseudocrenilabrinae</taxon>
        <taxon>Haplochromini</taxon>
        <taxon>Haplochromis</taxon>
    </lineage>
</organism>
<dbReference type="SMART" id="SM00408">
    <property type="entry name" value="IGc2"/>
    <property type="match status" value="2"/>
</dbReference>
<evidence type="ECO:0000256" key="7">
    <source>
        <dbReference type="SAM" id="SignalP"/>
    </source>
</evidence>
<evidence type="ECO:0000313" key="9">
    <source>
        <dbReference type="Ensembl" id="ENSHBUP00000034797.1"/>
    </source>
</evidence>
<evidence type="ECO:0000259" key="8">
    <source>
        <dbReference type="PROSITE" id="PS50835"/>
    </source>
</evidence>
<feature type="domain" description="Ig-like" evidence="8">
    <location>
        <begin position="206"/>
        <end position="292"/>
    </location>
</feature>
<evidence type="ECO:0000256" key="6">
    <source>
        <dbReference type="ARBA" id="ARBA00037995"/>
    </source>
</evidence>
<keyword evidence="2" id="KW-0677">Repeat</keyword>
<evidence type="ECO:0000256" key="3">
    <source>
        <dbReference type="ARBA" id="ARBA00023157"/>
    </source>
</evidence>
<accession>A0A3Q2X6B2</accession>
<dbReference type="InterPro" id="IPR013098">
    <property type="entry name" value="Ig_I-set"/>
</dbReference>
<reference evidence="9" key="1">
    <citation type="submission" date="2025-08" db="UniProtKB">
        <authorList>
            <consortium name="Ensembl"/>
        </authorList>
    </citation>
    <scope>IDENTIFICATION</scope>
</reference>
<dbReference type="InterPro" id="IPR003598">
    <property type="entry name" value="Ig_sub2"/>
</dbReference>
<dbReference type="InterPro" id="IPR036179">
    <property type="entry name" value="Ig-like_dom_sf"/>
</dbReference>
<feature type="signal peptide" evidence="7">
    <location>
        <begin position="1"/>
        <end position="28"/>
    </location>
</feature>
<dbReference type="PROSITE" id="PS50835">
    <property type="entry name" value="IG_LIKE"/>
    <property type="match status" value="2"/>
</dbReference>
<dbReference type="AlphaFoldDB" id="A0A3Q2X6B2"/>
<keyword evidence="3" id="KW-1015">Disulfide bond</keyword>
<dbReference type="OMA" id="RIITVHH"/>
<dbReference type="SMART" id="SM00406">
    <property type="entry name" value="IGv"/>
    <property type="match status" value="2"/>
</dbReference>
<name>A0A3Q2X6B2_HAPBU</name>
<evidence type="ECO:0000256" key="5">
    <source>
        <dbReference type="ARBA" id="ARBA00023319"/>
    </source>
</evidence>
<dbReference type="Gene3D" id="2.60.40.10">
    <property type="entry name" value="Immunoglobulins"/>
    <property type="match status" value="2"/>
</dbReference>
<dbReference type="GeneTree" id="ENSGT00940000158516"/>
<dbReference type="PANTHER" id="PTHR42757">
    <property type="entry name" value="IGLON FAMILY OF IMMUNOGLOBULIN SUPERFAMILY-RELATED"/>
    <property type="match status" value="1"/>
</dbReference>
<dbReference type="InterPro" id="IPR013783">
    <property type="entry name" value="Ig-like_fold"/>
</dbReference>
<feature type="domain" description="Ig-like" evidence="8">
    <location>
        <begin position="28"/>
        <end position="122"/>
    </location>
</feature>
<dbReference type="FunFam" id="2.60.40.10:FF:000305">
    <property type="entry name" value="neurotrimin isoform X2"/>
    <property type="match status" value="1"/>
</dbReference>
<dbReference type="FunFam" id="2.60.40.10:FF:000013">
    <property type="entry name" value="cell adhesion molecule 1 isoform X1"/>
    <property type="match status" value="1"/>
</dbReference>
<keyword evidence="5" id="KW-0393">Immunoglobulin domain</keyword>
<dbReference type="InterPro" id="IPR013106">
    <property type="entry name" value="Ig_V-set"/>
</dbReference>
<evidence type="ECO:0000256" key="1">
    <source>
        <dbReference type="ARBA" id="ARBA00022729"/>
    </source>
</evidence>
<dbReference type="Proteomes" id="UP000264840">
    <property type="component" value="Unplaced"/>
</dbReference>
<dbReference type="SUPFAM" id="SSF48726">
    <property type="entry name" value="Immunoglobulin"/>
    <property type="match status" value="3"/>
</dbReference>
<keyword evidence="4" id="KW-0325">Glycoprotein</keyword>
<keyword evidence="1 7" id="KW-0732">Signal</keyword>